<keyword evidence="1" id="KW-1185">Reference proteome</keyword>
<sequence length="292" mass="33642">MKRKRIRIRKITDVPKKYVQFLHPSLRSIVESRNRRWKVRRAEWLKVRNRLLYYRPQARVFPWYCEVCTLSSRFLSVIQEHSCSNKNLSRHVQDFTNEQRIALLGFRSKAKDALAVMERVVNPQAIDLGKVSFPSEGHSSLATTLNRVPRLSEICLAVLSPGKKRNGQLSRGYPFQIKNGSYRYRHPRRTGQLCNVCRKLFPIFTDYEAHLVDGNCSNEMPPDPVPIHMSDSGNVPSNYDLSPITECAKATAKPRVMICSLCHDDRFSSVTMFHEHIIECARKLAFCGGFSS</sequence>
<accession>A0A7I4Y9I8</accession>
<dbReference type="OrthoDB" id="5786942at2759"/>
<protein>
    <submittedName>
        <fullName evidence="2">Tick transposon</fullName>
    </submittedName>
</protein>
<dbReference type="Proteomes" id="UP000025227">
    <property type="component" value="Unplaced"/>
</dbReference>
<dbReference type="AlphaFoldDB" id="A0A7I4Y9I8"/>
<evidence type="ECO:0000313" key="1">
    <source>
        <dbReference type="Proteomes" id="UP000025227"/>
    </source>
</evidence>
<dbReference type="OMA" id="KQWRFNA"/>
<reference evidence="2" key="1">
    <citation type="submission" date="2020-12" db="UniProtKB">
        <authorList>
            <consortium name="WormBaseParasite"/>
        </authorList>
    </citation>
    <scope>IDENTIFICATION</scope>
    <source>
        <strain evidence="2">MHco3</strain>
    </source>
</reference>
<proteinExistence type="predicted"/>
<name>A0A7I4Y9I8_HAECO</name>
<organism evidence="1 2">
    <name type="scientific">Haemonchus contortus</name>
    <name type="common">Barber pole worm</name>
    <dbReference type="NCBI Taxonomy" id="6289"/>
    <lineage>
        <taxon>Eukaryota</taxon>
        <taxon>Metazoa</taxon>
        <taxon>Ecdysozoa</taxon>
        <taxon>Nematoda</taxon>
        <taxon>Chromadorea</taxon>
        <taxon>Rhabditida</taxon>
        <taxon>Rhabditina</taxon>
        <taxon>Rhabditomorpha</taxon>
        <taxon>Strongyloidea</taxon>
        <taxon>Trichostrongylidae</taxon>
        <taxon>Haemonchus</taxon>
    </lineage>
</organism>
<dbReference type="WBParaSite" id="HCON_00061450-00001">
    <property type="protein sequence ID" value="HCON_00061450-00001"/>
    <property type="gene ID" value="HCON_00061450"/>
</dbReference>
<evidence type="ECO:0000313" key="2">
    <source>
        <dbReference type="WBParaSite" id="HCON_00061450-00001"/>
    </source>
</evidence>